<dbReference type="InterPro" id="IPR001173">
    <property type="entry name" value="Glyco_trans_2-like"/>
</dbReference>
<keyword evidence="5" id="KW-0472">Membrane</keyword>
<evidence type="ECO:0000259" key="6">
    <source>
        <dbReference type="Pfam" id="PF00535"/>
    </source>
</evidence>
<dbReference type="PANTHER" id="PTHR43646:SF2">
    <property type="entry name" value="GLYCOSYLTRANSFERASE 2-LIKE DOMAIN-CONTAINING PROTEIN"/>
    <property type="match status" value="1"/>
</dbReference>
<evidence type="ECO:0000256" key="2">
    <source>
        <dbReference type="ARBA" id="ARBA00022475"/>
    </source>
</evidence>
<keyword evidence="4" id="KW-0808">Transferase</keyword>
<dbReference type="SUPFAM" id="SSF53448">
    <property type="entry name" value="Nucleotide-diphospho-sugar transferases"/>
    <property type="match status" value="1"/>
</dbReference>
<proteinExistence type="predicted"/>
<accession>A0ABP9K2H8</accession>
<evidence type="ECO:0000256" key="4">
    <source>
        <dbReference type="ARBA" id="ARBA00022679"/>
    </source>
</evidence>
<keyword evidence="8" id="KW-1185">Reference proteome</keyword>
<dbReference type="InterPro" id="IPR029044">
    <property type="entry name" value="Nucleotide-diphossugar_trans"/>
</dbReference>
<evidence type="ECO:0000256" key="1">
    <source>
        <dbReference type="ARBA" id="ARBA00004236"/>
    </source>
</evidence>
<feature type="domain" description="Glycosyltransferase 2-like" evidence="6">
    <location>
        <begin position="52"/>
        <end position="194"/>
    </location>
</feature>
<evidence type="ECO:0000313" key="7">
    <source>
        <dbReference type="EMBL" id="GAA5047776.1"/>
    </source>
</evidence>
<keyword evidence="2" id="KW-1003">Cell membrane</keyword>
<evidence type="ECO:0000256" key="3">
    <source>
        <dbReference type="ARBA" id="ARBA00022676"/>
    </source>
</evidence>
<evidence type="ECO:0000313" key="8">
    <source>
        <dbReference type="Proteomes" id="UP001500518"/>
    </source>
</evidence>
<keyword evidence="3" id="KW-0328">Glycosyltransferase</keyword>
<dbReference type="Gene3D" id="3.90.550.10">
    <property type="entry name" value="Spore Coat Polysaccharide Biosynthesis Protein SpsA, Chain A"/>
    <property type="match status" value="1"/>
</dbReference>
<dbReference type="PANTHER" id="PTHR43646">
    <property type="entry name" value="GLYCOSYLTRANSFERASE"/>
    <property type="match status" value="1"/>
</dbReference>
<comment type="caution">
    <text evidence="7">The sequence shown here is derived from an EMBL/GenBank/DDBJ whole genome shotgun (WGS) entry which is preliminary data.</text>
</comment>
<reference evidence="8" key="1">
    <citation type="journal article" date="2019" name="Int. J. Syst. Evol. Microbiol.">
        <title>The Global Catalogue of Microorganisms (GCM) 10K type strain sequencing project: providing services to taxonomists for standard genome sequencing and annotation.</title>
        <authorList>
            <consortium name="The Broad Institute Genomics Platform"/>
            <consortium name="The Broad Institute Genome Sequencing Center for Infectious Disease"/>
            <person name="Wu L."/>
            <person name="Ma J."/>
        </authorList>
    </citation>
    <scope>NUCLEOTIDE SEQUENCE [LARGE SCALE GENOMIC DNA]</scope>
    <source>
        <strain evidence="8">JCM 18014</strain>
    </source>
</reference>
<dbReference type="Proteomes" id="UP001500518">
    <property type="component" value="Unassembled WGS sequence"/>
</dbReference>
<gene>
    <name evidence="7" type="ORF">GCM10023208_04400</name>
</gene>
<name>A0ABP9K2H8_9SPHN</name>
<comment type="subcellular location">
    <subcellularLocation>
        <location evidence="1">Cell membrane</location>
    </subcellularLocation>
</comment>
<dbReference type="Pfam" id="PF00535">
    <property type="entry name" value="Glycos_transf_2"/>
    <property type="match status" value="1"/>
</dbReference>
<organism evidence="7 8">
    <name type="scientific">Erythrobacter westpacificensis</name>
    <dbReference type="NCBI Taxonomy" id="1055231"/>
    <lineage>
        <taxon>Bacteria</taxon>
        <taxon>Pseudomonadati</taxon>
        <taxon>Pseudomonadota</taxon>
        <taxon>Alphaproteobacteria</taxon>
        <taxon>Sphingomonadales</taxon>
        <taxon>Erythrobacteraceae</taxon>
        <taxon>Erythrobacter/Porphyrobacter group</taxon>
        <taxon>Erythrobacter</taxon>
    </lineage>
</organism>
<protein>
    <recommendedName>
        <fullName evidence="6">Glycosyltransferase 2-like domain-containing protein</fullName>
    </recommendedName>
</protein>
<sequence>MMGAGPLTKWVGSRSIRTSSIIEEAVAGLPFKNRIAVGTVASSLPAKVDFAICVPARNEEHILPASLASLIDTVERSGAVGAIVLLINNSADRSWQVASSMLEASGCNYLLVKVSLRPAVADAPHARRIALDIGALLVPDGALLTTDADTLVAPNWAAANLRHIRDGTDLVCGSVSIDPQEYTGLPHSVRRCGEVEAAYSAELEHLWQRWTGGDAPSFQIAAMGASLALPTARYRAIGGMPIPPVAEDKALASLARRRDWSIKVASDVTASTSGRLFGRAAGGMGDALRDRATHDDPYCDEQLVPLALLQRLAHVWNGLQFGMGRYAQFQDAIARDPALQHRRMRMSQVMVNLSNARKATLDDTTSALRAAGVRA</sequence>
<evidence type="ECO:0000256" key="5">
    <source>
        <dbReference type="ARBA" id="ARBA00023136"/>
    </source>
</evidence>
<dbReference type="EMBL" id="BAABHV010000004">
    <property type="protein sequence ID" value="GAA5047776.1"/>
    <property type="molecule type" value="Genomic_DNA"/>
</dbReference>